<name>A0A2S4W0A0_9BASI</name>
<reference evidence="2 3" key="1">
    <citation type="submission" date="2017-12" db="EMBL/GenBank/DDBJ databases">
        <title>Gene loss provides genomic basis for host adaptation in cereal stripe rust fungi.</title>
        <authorList>
            <person name="Xia C."/>
        </authorList>
    </citation>
    <scope>NUCLEOTIDE SEQUENCE [LARGE SCALE GENOMIC DNA]</scope>
    <source>
        <strain evidence="2 3">93TX-2</strain>
    </source>
</reference>
<protein>
    <submittedName>
        <fullName evidence="2">Uncharacterized protein</fullName>
    </submittedName>
</protein>
<organism evidence="2 3">
    <name type="scientific">Puccinia striiformis</name>
    <dbReference type="NCBI Taxonomy" id="27350"/>
    <lineage>
        <taxon>Eukaryota</taxon>
        <taxon>Fungi</taxon>
        <taxon>Dikarya</taxon>
        <taxon>Basidiomycota</taxon>
        <taxon>Pucciniomycotina</taxon>
        <taxon>Pucciniomycetes</taxon>
        <taxon>Pucciniales</taxon>
        <taxon>Pucciniaceae</taxon>
        <taxon>Puccinia</taxon>
    </lineage>
</organism>
<reference evidence="3" key="3">
    <citation type="journal article" date="2018" name="Mol. Plant Microbe Interact.">
        <title>Genome sequence resources for the wheat stripe rust pathogen (Puccinia striiformis f. sp. tritici) and the barley stripe rust pathogen (Puccinia striiformis f. sp. hordei).</title>
        <authorList>
            <person name="Xia C."/>
            <person name="Wang M."/>
            <person name="Yin C."/>
            <person name="Cornejo O.E."/>
            <person name="Hulbert S.H."/>
            <person name="Chen X."/>
        </authorList>
    </citation>
    <scope>NUCLEOTIDE SEQUENCE [LARGE SCALE GENOMIC DNA]</scope>
    <source>
        <strain evidence="3">93TX-2</strain>
    </source>
</reference>
<dbReference type="VEuPathDB" id="FungiDB:PSHT_07161"/>
<feature type="region of interest" description="Disordered" evidence="1">
    <location>
        <begin position="34"/>
        <end position="90"/>
    </location>
</feature>
<feature type="compositionally biased region" description="Polar residues" evidence="1">
    <location>
        <begin position="63"/>
        <end position="77"/>
    </location>
</feature>
<proteinExistence type="predicted"/>
<sequence length="207" mass="23479">MYSHVGEVSATPPSVQHVDRIVDQIPVFENSVEVVSEGSEGGLSQTNSNPTDLDTGTEEESENVTGPNRTEDGQVNNNPPPLSPEEREERERLRGFIMEANSHGDHRAVLMFMRILCPSINSQIPEEPEFDSDGRRRTRRIYSPTSPRGYMIYESGHYFVPGLVPPDSPATLPYHHHHNLPRIDRSKKIRKQKKKARKQGAYNRQLI</sequence>
<accession>A0A2S4W0A0</accession>
<dbReference type="EMBL" id="PKSM01000086">
    <property type="protein sequence ID" value="POW15203.1"/>
    <property type="molecule type" value="Genomic_DNA"/>
</dbReference>
<feature type="compositionally biased region" description="Polar residues" evidence="1">
    <location>
        <begin position="43"/>
        <end position="54"/>
    </location>
</feature>
<reference evidence="3" key="2">
    <citation type="journal article" date="2018" name="BMC Genomics">
        <title>Genomic insights into host adaptation between the wheat stripe rust pathogen (Puccinia striiformis f. sp. tritici) and the barley stripe rust pathogen (Puccinia striiformis f. sp. hordei).</title>
        <authorList>
            <person name="Xia C."/>
            <person name="Wang M."/>
            <person name="Yin C."/>
            <person name="Cornejo O.E."/>
            <person name="Hulbert S.H."/>
            <person name="Chen X."/>
        </authorList>
    </citation>
    <scope>NUCLEOTIDE SEQUENCE [LARGE SCALE GENOMIC DNA]</scope>
    <source>
        <strain evidence="3">93TX-2</strain>
    </source>
</reference>
<evidence type="ECO:0000256" key="1">
    <source>
        <dbReference type="SAM" id="MobiDB-lite"/>
    </source>
</evidence>
<dbReference type="Proteomes" id="UP000238274">
    <property type="component" value="Unassembled WGS sequence"/>
</dbReference>
<dbReference type="VEuPathDB" id="FungiDB:PSTT_12630"/>
<feature type="region of interest" description="Disordered" evidence="1">
    <location>
        <begin position="187"/>
        <end position="207"/>
    </location>
</feature>
<comment type="caution">
    <text evidence="2">The sequence shown here is derived from an EMBL/GenBank/DDBJ whole genome shotgun (WGS) entry which is preliminary data.</text>
</comment>
<evidence type="ECO:0000313" key="3">
    <source>
        <dbReference type="Proteomes" id="UP000238274"/>
    </source>
</evidence>
<feature type="compositionally biased region" description="Basic residues" evidence="1">
    <location>
        <begin position="187"/>
        <end position="198"/>
    </location>
</feature>
<dbReference type="AlphaFoldDB" id="A0A2S4W0A0"/>
<keyword evidence="3" id="KW-1185">Reference proteome</keyword>
<evidence type="ECO:0000313" key="2">
    <source>
        <dbReference type="EMBL" id="POW15203.1"/>
    </source>
</evidence>
<gene>
    <name evidence="2" type="ORF">PSHT_07161</name>
</gene>